<sequence length="521" mass="59725">MKTKKWILGLPMLLSGSLCAMPSGAGTQDEALPFFRMNAPSLSVPKADSLETEVVEWCLPDTVTTWRETGIYEQYVYTLDNRGNPLVTEYFNAGGEDWMPVQRIDAVFNVWDEIDTTVNYVWQGTGYVPTARKISTYDQNGNRTTLLNEIYDMASGEFYVDNRYTYTYTEEGRLQESLKEEPANTMPVSWMPLERQLSTYDAEGNETAFEYFLWDGASWREYRCLYREYGKNLLLRELCMAIRVDGSYDSAYEQVYQYDAQGNNTDYLYRTYDSLGWSDAVHRTMTYSTTGQLLEYVSAIWDNAMNGWMNQSREVYVYDQAGNNDSLYIYAWESYAWNQTACYDYEYDANGRLSSYVREGLRYETMERDRYEFERDEDGNAVSGTCLRYSDTAWVPVGLYDLRLTYADGSLAFGAGNVPLHHIEISYARGEKELYDPTSVRPALAECEFSVWPNPVRDVLHVQPAEDGLAEIRLLDASGRLLQRATCRGGSVEFDMEGYSGLVFVQLKQAGGMSVKKVVVL</sequence>
<accession>A0A9D9GYS6</accession>
<name>A0A9D9GYS6_9BACT</name>
<evidence type="ECO:0000313" key="3">
    <source>
        <dbReference type="Proteomes" id="UP000823612"/>
    </source>
</evidence>
<gene>
    <name evidence="2" type="ORF">IAB08_01840</name>
</gene>
<evidence type="ECO:0000256" key="1">
    <source>
        <dbReference type="SAM" id="SignalP"/>
    </source>
</evidence>
<feature type="chain" id="PRO_5038637041" evidence="1">
    <location>
        <begin position="21"/>
        <end position="521"/>
    </location>
</feature>
<dbReference type="NCBIfam" id="TIGR04183">
    <property type="entry name" value="Por_Secre_tail"/>
    <property type="match status" value="1"/>
</dbReference>
<reference evidence="2" key="1">
    <citation type="submission" date="2020-10" db="EMBL/GenBank/DDBJ databases">
        <authorList>
            <person name="Gilroy R."/>
        </authorList>
    </citation>
    <scope>NUCLEOTIDE SEQUENCE</scope>
    <source>
        <strain evidence="2">2889</strain>
    </source>
</reference>
<dbReference type="Gene3D" id="2.40.128.720">
    <property type="match status" value="3"/>
</dbReference>
<dbReference type="InterPro" id="IPR026444">
    <property type="entry name" value="Secre_tail"/>
</dbReference>
<proteinExistence type="predicted"/>
<dbReference type="EMBL" id="JADIMZ010000026">
    <property type="protein sequence ID" value="MBO8432020.1"/>
    <property type="molecule type" value="Genomic_DNA"/>
</dbReference>
<keyword evidence="1" id="KW-0732">Signal</keyword>
<organism evidence="2 3">
    <name type="scientific">Candidatus Pullibacteroides excrementavium</name>
    <dbReference type="NCBI Taxonomy" id="2840905"/>
    <lineage>
        <taxon>Bacteria</taxon>
        <taxon>Pseudomonadati</taxon>
        <taxon>Bacteroidota</taxon>
        <taxon>Bacteroidia</taxon>
        <taxon>Bacteroidales</taxon>
        <taxon>Candidatus Pullibacteroides</taxon>
    </lineage>
</organism>
<protein>
    <submittedName>
        <fullName evidence="2">T9SS type A sorting domain-containing protein</fullName>
    </submittedName>
</protein>
<dbReference type="AlphaFoldDB" id="A0A9D9GYS6"/>
<dbReference type="Proteomes" id="UP000823612">
    <property type="component" value="Unassembled WGS sequence"/>
</dbReference>
<reference evidence="2" key="2">
    <citation type="journal article" date="2021" name="PeerJ">
        <title>Extensive microbial diversity within the chicken gut microbiome revealed by metagenomics and culture.</title>
        <authorList>
            <person name="Gilroy R."/>
            <person name="Ravi A."/>
            <person name="Getino M."/>
            <person name="Pursley I."/>
            <person name="Horton D.L."/>
            <person name="Alikhan N.F."/>
            <person name="Baker D."/>
            <person name="Gharbi K."/>
            <person name="Hall N."/>
            <person name="Watson M."/>
            <person name="Adriaenssens E.M."/>
            <person name="Foster-Nyarko E."/>
            <person name="Jarju S."/>
            <person name="Secka A."/>
            <person name="Antonio M."/>
            <person name="Oren A."/>
            <person name="Chaudhuri R.R."/>
            <person name="La Ragione R."/>
            <person name="Hildebrand F."/>
            <person name="Pallen M.J."/>
        </authorList>
    </citation>
    <scope>NUCLEOTIDE SEQUENCE</scope>
    <source>
        <strain evidence="2">2889</strain>
    </source>
</reference>
<comment type="caution">
    <text evidence="2">The sequence shown here is derived from an EMBL/GenBank/DDBJ whole genome shotgun (WGS) entry which is preliminary data.</text>
</comment>
<feature type="signal peptide" evidence="1">
    <location>
        <begin position="1"/>
        <end position="20"/>
    </location>
</feature>
<evidence type="ECO:0000313" key="2">
    <source>
        <dbReference type="EMBL" id="MBO8432020.1"/>
    </source>
</evidence>